<comment type="similarity">
    <text evidence="2">Belongs to the bacterial solute-binding protein 5 family.</text>
</comment>
<evidence type="ECO:0000256" key="2">
    <source>
        <dbReference type="ARBA" id="ARBA00005695"/>
    </source>
</evidence>
<dbReference type="InterPro" id="IPR030678">
    <property type="entry name" value="Peptide/Ni-bd"/>
</dbReference>
<evidence type="ECO:0000313" key="6">
    <source>
        <dbReference type="EMBL" id="RUT31399.1"/>
    </source>
</evidence>
<dbReference type="AlphaFoldDB" id="A0A433XBD9"/>
<evidence type="ECO:0000259" key="5">
    <source>
        <dbReference type="Pfam" id="PF00496"/>
    </source>
</evidence>
<feature type="compositionally biased region" description="Polar residues" evidence="4">
    <location>
        <begin position="1"/>
        <end position="11"/>
    </location>
</feature>
<feature type="domain" description="Solute-binding protein family 5" evidence="5">
    <location>
        <begin position="155"/>
        <end position="506"/>
    </location>
</feature>
<dbReference type="PANTHER" id="PTHR30290:SF38">
    <property type="entry name" value="D,D-DIPEPTIDE-BINDING PERIPLASMIC PROTEIN DDPA-RELATED"/>
    <property type="match status" value="1"/>
</dbReference>
<dbReference type="PIRSF" id="PIRSF002741">
    <property type="entry name" value="MppA"/>
    <property type="match status" value="1"/>
</dbReference>
<dbReference type="InterPro" id="IPR000914">
    <property type="entry name" value="SBP_5_dom"/>
</dbReference>
<feature type="compositionally biased region" description="Basic residues" evidence="4">
    <location>
        <begin position="32"/>
        <end position="44"/>
    </location>
</feature>
<keyword evidence="3" id="KW-0732">Signal</keyword>
<name>A0A433XBD9_9HYPH</name>
<dbReference type="GO" id="GO:0015833">
    <property type="term" value="P:peptide transport"/>
    <property type="evidence" value="ECO:0007669"/>
    <property type="project" value="TreeGrafter"/>
</dbReference>
<dbReference type="SUPFAM" id="SSF53850">
    <property type="entry name" value="Periplasmic binding protein-like II"/>
    <property type="match status" value="1"/>
</dbReference>
<keyword evidence="7" id="KW-1185">Reference proteome</keyword>
<dbReference type="PROSITE" id="PS01040">
    <property type="entry name" value="SBP_BACTERIAL_5"/>
    <property type="match status" value="1"/>
</dbReference>
<dbReference type="GO" id="GO:0043190">
    <property type="term" value="C:ATP-binding cassette (ABC) transporter complex"/>
    <property type="evidence" value="ECO:0007669"/>
    <property type="project" value="InterPro"/>
</dbReference>
<dbReference type="Gene3D" id="3.40.190.10">
    <property type="entry name" value="Periplasmic binding protein-like II"/>
    <property type="match status" value="1"/>
</dbReference>
<dbReference type="InterPro" id="IPR023765">
    <property type="entry name" value="SBP_5_CS"/>
</dbReference>
<gene>
    <name evidence="6" type="ORF">EMQ25_11150</name>
</gene>
<comment type="subcellular location">
    <subcellularLocation>
        <location evidence="1">Periplasm</location>
    </subcellularLocation>
</comment>
<dbReference type="Gene3D" id="3.10.105.10">
    <property type="entry name" value="Dipeptide-binding Protein, Domain 3"/>
    <property type="match status" value="1"/>
</dbReference>
<feature type="region of interest" description="Disordered" evidence="4">
    <location>
        <begin position="1"/>
        <end position="52"/>
    </location>
</feature>
<evidence type="ECO:0000256" key="1">
    <source>
        <dbReference type="ARBA" id="ARBA00004418"/>
    </source>
</evidence>
<organism evidence="6 7">
    <name type="scientific">Arsenicitalea aurantiaca</name>
    <dbReference type="NCBI Taxonomy" id="1783274"/>
    <lineage>
        <taxon>Bacteria</taxon>
        <taxon>Pseudomonadati</taxon>
        <taxon>Pseudomonadota</taxon>
        <taxon>Alphaproteobacteria</taxon>
        <taxon>Hyphomicrobiales</taxon>
        <taxon>Devosiaceae</taxon>
        <taxon>Arsenicitalea</taxon>
    </lineage>
</organism>
<sequence>MRSSRASTTPARPSWPGGNSPMSTRSTAFSRGGRRSGARFHKQRPGSPIARPRCTVQILPRYASVKPDPGRFMMLLPTGKLPLSLAAFTACALLCGTSALAQDAFNCPATGGDLIVGMEASMSSLDQHTNTSSATRNVAMNIFETLVIRDEEMNPVADLADTISVSDDGLTYTFTLREGVSFHNGKPLTSADVLASFDRYRDVGINRASLDVVEGWEAPDDMTFVITLVRVQPTFLESLSSYTVPIVIMPAEEAAKPAGQIDPIGTGPFEFVEFVPDSHVRLARYDGYVPNETLPELSGFAGRKQACVDTVTFRMLTEPGARMAALETGEIHIAENVPTVSQERLANTEGVELLRLQNFALNIGYPNWSAPPTDNRLVRQAMLAALDMEEIMEAATDGAYELNASFQFPGQGYYSTAGEEFYNQADPDRARELLAEAGYNNEPIVLLTNQQFPSMYNSALVMAAQLQAAGMNAELRVLDWPTALATSEQETQGWNFFYTFWATVTAQGGPTSLRNLADPNNVYKPVDNVGDPDFNAAFDAIEAGETIEERREAFARAQEIAFEEVMAIPFGIMSNAQGIRTEVEGFVPFYNTRVSNVWFAQ</sequence>
<protein>
    <submittedName>
        <fullName evidence="6">ABC transporter substrate-binding protein</fullName>
    </submittedName>
</protein>
<dbReference type="Proteomes" id="UP000281547">
    <property type="component" value="Unassembled WGS sequence"/>
</dbReference>
<accession>A0A433XBD9</accession>
<evidence type="ECO:0000256" key="4">
    <source>
        <dbReference type="SAM" id="MobiDB-lite"/>
    </source>
</evidence>
<dbReference type="InterPro" id="IPR039424">
    <property type="entry name" value="SBP_5"/>
</dbReference>
<dbReference type="GO" id="GO:1904680">
    <property type="term" value="F:peptide transmembrane transporter activity"/>
    <property type="evidence" value="ECO:0007669"/>
    <property type="project" value="TreeGrafter"/>
</dbReference>
<dbReference type="Pfam" id="PF00496">
    <property type="entry name" value="SBP_bac_5"/>
    <property type="match status" value="1"/>
</dbReference>
<dbReference type="EMBL" id="RZNJ01000003">
    <property type="protein sequence ID" value="RUT31399.1"/>
    <property type="molecule type" value="Genomic_DNA"/>
</dbReference>
<evidence type="ECO:0000256" key="3">
    <source>
        <dbReference type="ARBA" id="ARBA00022729"/>
    </source>
</evidence>
<dbReference type="GO" id="GO:0030288">
    <property type="term" value="C:outer membrane-bounded periplasmic space"/>
    <property type="evidence" value="ECO:0007669"/>
    <property type="project" value="UniProtKB-ARBA"/>
</dbReference>
<dbReference type="PANTHER" id="PTHR30290">
    <property type="entry name" value="PERIPLASMIC BINDING COMPONENT OF ABC TRANSPORTER"/>
    <property type="match status" value="1"/>
</dbReference>
<evidence type="ECO:0000313" key="7">
    <source>
        <dbReference type="Proteomes" id="UP000281547"/>
    </source>
</evidence>
<reference evidence="6 7" key="1">
    <citation type="journal article" date="2016" name="Int. J. Syst. Evol. Microbiol.">
        <title>Arsenicitalea aurantiaca gen. nov., sp. nov., a new member of the family Hyphomicrobiaceae, isolated from high-arsenic sediment.</title>
        <authorList>
            <person name="Mu Y."/>
            <person name="Zhou L."/>
            <person name="Zeng X.C."/>
            <person name="Liu L."/>
            <person name="Pan Y."/>
            <person name="Chen X."/>
            <person name="Wang J."/>
            <person name="Li S."/>
            <person name="Li W.J."/>
            <person name="Wang Y."/>
        </authorList>
    </citation>
    <scope>NUCLEOTIDE SEQUENCE [LARGE SCALE GENOMIC DNA]</scope>
    <source>
        <strain evidence="6 7">42-50</strain>
    </source>
</reference>
<comment type="caution">
    <text evidence="6">The sequence shown here is derived from an EMBL/GenBank/DDBJ whole genome shotgun (WGS) entry which is preliminary data.</text>
</comment>
<proteinExistence type="inferred from homology"/>